<keyword evidence="3" id="KW-1185">Reference proteome</keyword>
<keyword evidence="1" id="KW-1133">Transmembrane helix</keyword>
<dbReference type="AlphaFoldDB" id="A0A4Z2DWY4"/>
<dbReference type="Proteomes" id="UP000311919">
    <property type="component" value="Unassembled WGS sequence"/>
</dbReference>
<accession>A0A4Z2DWY4</accession>
<evidence type="ECO:0000256" key="1">
    <source>
        <dbReference type="SAM" id="Phobius"/>
    </source>
</evidence>
<keyword evidence="1" id="KW-0472">Membrane</keyword>
<dbReference type="EMBL" id="SKCS01000020">
    <property type="protein sequence ID" value="TNN20722.1"/>
    <property type="molecule type" value="Genomic_DNA"/>
</dbReference>
<evidence type="ECO:0000313" key="3">
    <source>
        <dbReference type="Proteomes" id="UP000311919"/>
    </source>
</evidence>
<feature type="non-terminal residue" evidence="2">
    <location>
        <position position="79"/>
    </location>
</feature>
<reference evidence="2 3" key="1">
    <citation type="submission" date="2019-03" db="EMBL/GenBank/DDBJ databases">
        <title>An improved genome assembly of the fluke Schistosoma japonicum.</title>
        <authorList>
            <person name="Hu W."/>
            <person name="Luo F."/>
            <person name="Yin M."/>
            <person name="Mo X."/>
            <person name="Sun C."/>
            <person name="Wu Q."/>
            <person name="Zhu B."/>
            <person name="Xiang M."/>
            <person name="Wang J."/>
            <person name="Wang Y."/>
            <person name="Zhang T."/>
            <person name="Xu B."/>
            <person name="Zheng H."/>
            <person name="Feng Z."/>
        </authorList>
    </citation>
    <scope>NUCLEOTIDE SEQUENCE [LARGE SCALE GENOMIC DNA]</scope>
    <source>
        <strain evidence="2">HuSjv2</strain>
        <tissue evidence="2">Worms</tissue>
    </source>
</reference>
<gene>
    <name evidence="2" type="ORF">EWB00_003172</name>
</gene>
<feature type="transmembrane region" description="Helical" evidence="1">
    <location>
        <begin position="39"/>
        <end position="59"/>
    </location>
</feature>
<keyword evidence="1" id="KW-0812">Transmembrane</keyword>
<protein>
    <submittedName>
        <fullName evidence="2">Uncharacterized protein</fullName>
    </submittedName>
</protein>
<comment type="caution">
    <text evidence="2">The sequence shown here is derived from an EMBL/GenBank/DDBJ whole genome shotgun (WGS) entry which is preliminary data.</text>
</comment>
<organism evidence="2 3">
    <name type="scientific">Schistosoma japonicum</name>
    <name type="common">Blood fluke</name>
    <dbReference type="NCBI Taxonomy" id="6182"/>
    <lineage>
        <taxon>Eukaryota</taxon>
        <taxon>Metazoa</taxon>
        <taxon>Spiralia</taxon>
        <taxon>Lophotrochozoa</taxon>
        <taxon>Platyhelminthes</taxon>
        <taxon>Trematoda</taxon>
        <taxon>Digenea</taxon>
        <taxon>Strigeidida</taxon>
        <taxon>Schistosomatoidea</taxon>
        <taxon>Schistosomatidae</taxon>
        <taxon>Schistosoma</taxon>
    </lineage>
</organism>
<sequence>MCLHELKYDIISVVVAAVLAIPSIVLSFRVRSLSKKWKITIFSIMCALYAIIIAAIIALKFERKLATLVAVSCLCLMII</sequence>
<proteinExistence type="predicted"/>
<name>A0A4Z2DWY4_SCHJA</name>
<evidence type="ECO:0000313" key="2">
    <source>
        <dbReference type="EMBL" id="TNN20722.1"/>
    </source>
</evidence>
<feature type="transmembrane region" description="Helical" evidence="1">
    <location>
        <begin position="6"/>
        <end position="27"/>
    </location>
</feature>